<keyword evidence="6 10" id="KW-0548">Nucleotidyltransferase</keyword>
<evidence type="ECO:0000259" key="11">
    <source>
        <dbReference type="Pfam" id="PF00712"/>
    </source>
</evidence>
<dbReference type="Pfam" id="PF02767">
    <property type="entry name" value="DNA_pol3_beta_2"/>
    <property type="match status" value="1"/>
</dbReference>
<keyword evidence="8 10" id="KW-0239">DNA-directed DNA polymerase</keyword>
<evidence type="ECO:0000256" key="7">
    <source>
        <dbReference type="ARBA" id="ARBA00022705"/>
    </source>
</evidence>
<comment type="caution">
    <text evidence="14">The sequence shown here is derived from an EMBL/GenBank/DDBJ whole genome shotgun (WGS) entry which is preliminary data.</text>
</comment>
<dbReference type="AlphaFoldDB" id="A0A1E3XBB7"/>
<evidence type="ECO:0000256" key="2">
    <source>
        <dbReference type="ARBA" id="ARBA00010752"/>
    </source>
</evidence>
<feature type="domain" description="DNA polymerase III beta sliding clamp N-terminal" evidence="11">
    <location>
        <begin position="1"/>
        <end position="119"/>
    </location>
</feature>
<dbReference type="InterPro" id="IPR001001">
    <property type="entry name" value="DNA_polIII_beta"/>
</dbReference>
<evidence type="ECO:0000256" key="1">
    <source>
        <dbReference type="ARBA" id="ARBA00004496"/>
    </source>
</evidence>
<gene>
    <name evidence="14" type="ORF">SCARUB_01995</name>
</gene>
<dbReference type="SUPFAM" id="SSF55979">
    <property type="entry name" value="DNA clamp"/>
    <property type="match status" value="3"/>
</dbReference>
<evidence type="ECO:0000256" key="8">
    <source>
        <dbReference type="ARBA" id="ARBA00022932"/>
    </source>
</evidence>
<dbReference type="InterPro" id="IPR046938">
    <property type="entry name" value="DNA_clamp_sf"/>
</dbReference>
<comment type="subunit">
    <text evidence="10">Forms a ring-shaped head-to-tail homodimer around DNA.</text>
</comment>
<evidence type="ECO:0000256" key="9">
    <source>
        <dbReference type="ARBA" id="ARBA00023125"/>
    </source>
</evidence>
<dbReference type="GO" id="GO:0003677">
    <property type="term" value="F:DNA binding"/>
    <property type="evidence" value="ECO:0007669"/>
    <property type="project" value="UniProtKB-UniRule"/>
</dbReference>
<evidence type="ECO:0000259" key="13">
    <source>
        <dbReference type="Pfam" id="PF02768"/>
    </source>
</evidence>
<dbReference type="InterPro" id="IPR022634">
    <property type="entry name" value="DNA_polIII_beta_N"/>
</dbReference>
<feature type="domain" description="DNA polymerase III beta sliding clamp C-terminal" evidence="13">
    <location>
        <begin position="246"/>
        <end position="362"/>
    </location>
</feature>
<dbReference type="PANTHER" id="PTHR30478">
    <property type="entry name" value="DNA POLYMERASE III SUBUNIT BETA"/>
    <property type="match status" value="1"/>
</dbReference>
<keyword evidence="5 10" id="KW-0808">Transferase</keyword>
<dbReference type="GO" id="GO:0005737">
    <property type="term" value="C:cytoplasm"/>
    <property type="evidence" value="ECO:0007669"/>
    <property type="project" value="UniProtKB-SubCell"/>
</dbReference>
<accession>A0A1E3XBB7</accession>
<comment type="similarity">
    <text evidence="2 10">Belongs to the beta sliding clamp family.</text>
</comment>
<keyword evidence="4 10" id="KW-0963">Cytoplasm</keyword>
<evidence type="ECO:0000313" key="15">
    <source>
        <dbReference type="Proteomes" id="UP000094056"/>
    </source>
</evidence>
<evidence type="ECO:0000256" key="3">
    <source>
        <dbReference type="ARBA" id="ARBA00021035"/>
    </source>
</evidence>
<keyword evidence="7 10" id="KW-0235">DNA replication</keyword>
<dbReference type="NCBIfam" id="TIGR00663">
    <property type="entry name" value="dnan"/>
    <property type="match status" value="1"/>
</dbReference>
<comment type="function">
    <text evidence="10">Confers DNA tethering and processivity to DNA polymerases and other proteins. Acts as a clamp, forming a ring around DNA (a reaction catalyzed by the clamp-loading complex) which diffuses in an ATP-independent manner freely and bidirectionally along dsDNA. Initially characterized for its ability to contact the catalytic subunit of DNA polymerase III (Pol III), a complex, multichain enzyme responsible for most of the replicative synthesis in bacteria; Pol III exhibits 3'-5' exonuclease proofreading activity. The beta chain is required for initiation of replication as well as for processivity of DNA replication.</text>
</comment>
<dbReference type="InterPro" id="IPR022635">
    <property type="entry name" value="DNA_polIII_beta_C"/>
</dbReference>
<dbReference type="GO" id="GO:0003887">
    <property type="term" value="F:DNA-directed DNA polymerase activity"/>
    <property type="evidence" value="ECO:0007669"/>
    <property type="project" value="UniProtKB-UniRule"/>
</dbReference>
<dbReference type="Gene3D" id="3.10.150.10">
    <property type="entry name" value="DNA Polymerase III, subunit A, domain 2"/>
    <property type="match status" value="1"/>
</dbReference>
<dbReference type="EMBL" id="MAYW01000045">
    <property type="protein sequence ID" value="ODS32889.1"/>
    <property type="molecule type" value="Genomic_DNA"/>
</dbReference>
<proteinExistence type="inferred from homology"/>
<evidence type="ECO:0000259" key="12">
    <source>
        <dbReference type="Pfam" id="PF02767"/>
    </source>
</evidence>
<dbReference type="SMART" id="SM00480">
    <property type="entry name" value="POL3Bc"/>
    <property type="match status" value="1"/>
</dbReference>
<organism evidence="14 15">
    <name type="scientific">Candidatus Scalindua rubra</name>
    <dbReference type="NCBI Taxonomy" id="1872076"/>
    <lineage>
        <taxon>Bacteria</taxon>
        <taxon>Pseudomonadati</taxon>
        <taxon>Planctomycetota</taxon>
        <taxon>Candidatus Brocadiia</taxon>
        <taxon>Candidatus Brocadiales</taxon>
        <taxon>Candidatus Scalinduaceae</taxon>
        <taxon>Candidatus Scalindua</taxon>
    </lineage>
</organism>
<evidence type="ECO:0000313" key="14">
    <source>
        <dbReference type="EMBL" id="ODS32889.1"/>
    </source>
</evidence>
<evidence type="ECO:0000256" key="10">
    <source>
        <dbReference type="PIRNR" id="PIRNR000804"/>
    </source>
</evidence>
<reference evidence="14 15" key="1">
    <citation type="submission" date="2016-07" db="EMBL/GenBank/DDBJ databases">
        <title>Draft genome of Scalindua rubra, obtained from a brine-seawater interface in the Red Sea, sheds light on salt adaptation in anammox bacteria.</title>
        <authorList>
            <person name="Speth D.R."/>
            <person name="Lagkouvardos I."/>
            <person name="Wang Y."/>
            <person name="Qian P.-Y."/>
            <person name="Dutilh B.E."/>
            <person name="Jetten M.S."/>
        </authorList>
    </citation>
    <scope>NUCLEOTIDE SEQUENCE [LARGE SCALE GENOMIC DNA]</scope>
    <source>
        <strain evidence="14">BSI-1</strain>
    </source>
</reference>
<comment type="subcellular location">
    <subcellularLocation>
        <location evidence="1 10">Cytoplasm</location>
    </subcellularLocation>
</comment>
<dbReference type="Pfam" id="PF00712">
    <property type="entry name" value="DNA_pol3_beta"/>
    <property type="match status" value="1"/>
</dbReference>
<protein>
    <recommendedName>
        <fullName evidence="3 10">Beta sliding clamp</fullName>
    </recommendedName>
</protein>
<dbReference type="GO" id="GO:0008408">
    <property type="term" value="F:3'-5' exonuclease activity"/>
    <property type="evidence" value="ECO:0007669"/>
    <property type="project" value="InterPro"/>
</dbReference>
<dbReference type="CDD" id="cd00140">
    <property type="entry name" value="beta_clamp"/>
    <property type="match status" value="1"/>
</dbReference>
<sequence length="370" mass="41283">MKIKCKKENIKKGFQIIESVVSGSTINPILQNVKIIAKDNTLELSATDLEISVNHVIESVEVMEPGEIVGPELKIASIVKEWNDEHMEITGDDLKCVMKGKDNYFKILCSDKKEFPVIPQFVNEDYVKVDKTVLIDMMKKTAFIILGERARYGSNGVFLDIDGNQAKMVANDGRRLAEVKRKIDNPSGMAKNCIIPIKGILQMQRVMSDQDGVVKVRIEEKRILVKTKSSTVCSQLIEGQYPKYEEVIPSNLDKKAILDKQIFSSAVRRGAVMTTDEYKLLKFKFSGKTLELECISPDVGESKVVVPVEYAGGELEIGLNPEFILDFLKTVDTDEIKFELKDQSTAGVFKTAGGCIYVVMPMNLGGDEVK</sequence>
<name>A0A1E3XBB7_9BACT</name>
<evidence type="ECO:0000256" key="4">
    <source>
        <dbReference type="ARBA" id="ARBA00022490"/>
    </source>
</evidence>
<dbReference type="PANTHER" id="PTHR30478:SF0">
    <property type="entry name" value="BETA SLIDING CLAMP"/>
    <property type="match status" value="1"/>
</dbReference>
<dbReference type="Proteomes" id="UP000094056">
    <property type="component" value="Unassembled WGS sequence"/>
</dbReference>
<dbReference type="GO" id="GO:0006271">
    <property type="term" value="P:DNA strand elongation involved in DNA replication"/>
    <property type="evidence" value="ECO:0007669"/>
    <property type="project" value="TreeGrafter"/>
</dbReference>
<dbReference type="InterPro" id="IPR022637">
    <property type="entry name" value="DNA_polIII_beta_cen"/>
</dbReference>
<dbReference type="Gene3D" id="3.70.10.10">
    <property type="match status" value="1"/>
</dbReference>
<evidence type="ECO:0000256" key="6">
    <source>
        <dbReference type="ARBA" id="ARBA00022695"/>
    </source>
</evidence>
<keyword evidence="9" id="KW-0238">DNA-binding</keyword>
<evidence type="ECO:0000256" key="5">
    <source>
        <dbReference type="ARBA" id="ARBA00022679"/>
    </source>
</evidence>
<dbReference type="GO" id="GO:0009360">
    <property type="term" value="C:DNA polymerase III complex"/>
    <property type="evidence" value="ECO:0007669"/>
    <property type="project" value="InterPro"/>
</dbReference>
<dbReference type="PIRSF" id="PIRSF000804">
    <property type="entry name" value="DNA_pol_III_b"/>
    <property type="match status" value="1"/>
</dbReference>
<feature type="domain" description="DNA polymerase III beta sliding clamp central" evidence="12">
    <location>
        <begin position="129"/>
        <end position="243"/>
    </location>
</feature>
<dbReference type="Pfam" id="PF02768">
    <property type="entry name" value="DNA_pol3_beta_3"/>
    <property type="match status" value="1"/>
</dbReference>